<gene>
    <name evidence="2" type="ORF">DesyoDRAFT_3392</name>
</gene>
<dbReference type="Proteomes" id="UP000005104">
    <property type="component" value="Chromosome"/>
</dbReference>
<evidence type="ECO:0000256" key="1">
    <source>
        <dbReference type="SAM" id="SignalP"/>
    </source>
</evidence>
<name>H5Y5G6_9FIRM</name>
<dbReference type="RefSeq" id="WP_007784808.1">
    <property type="nucleotide sequence ID" value="NZ_CM001441.1"/>
</dbReference>
<proteinExistence type="predicted"/>
<evidence type="ECO:0000313" key="2">
    <source>
        <dbReference type="EMBL" id="EHQ90416.1"/>
    </source>
</evidence>
<dbReference type="AlphaFoldDB" id="H5Y5G6"/>
<feature type="chain" id="PRO_5003601231" description="DUF4367 domain-containing protein" evidence="1">
    <location>
        <begin position="28"/>
        <end position="184"/>
    </location>
</feature>
<keyword evidence="3" id="KW-1185">Reference proteome</keyword>
<dbReference type="EMBL" id="CM001441">
    <property type="protein sequence ID" value="EHQ90416.1"/>
    <property type="molecule type" value="Genomic_DNA"/>
</dbReference>
<accession>H5Y5G6</accession>
<feature type="signal peptide" evidence="1">
    <location>
        <begin position="1"/>
        <end position="27"/>
    </location>
</feature>
<sequence length="184" mass="20784">MKIYKFIILLVVPLILCAFCSGCNSIAKTNVTSEPGNSESRMSFIKELDKFTNIYINNKFKFSVAYPKKWTVHEDVYNSGTNEQNASPDGGLNIFVEGKQDEIIYVYGQVGHIVIPEPDFQRDDFTTNSGLKGTLSSKEIDGKKVIYLILDEGFIGAYLNIKTEHFNQNKNEIISILRSINLIK</sequence>
<dbReference type="OrthoDB" id="2087773at2"/>
<keyword evidence="1" id="KW-0732">Signal</keyword>
<dbReference type="HOGENOM" id="CLU_1466003_0_0_9"/>
<protein>
    <recommendedName>
        <fullName evidence="4">DUF4367 domain-containing protein</fullName>
    </recommendedName>
</protein>
<dbReference type="eggNOG" id="ENOG5033GEG">
    <property type="taxonomic scope" value="Bacteria"/>
</dbReference>
<reference evidence="2 3" key="1">
    <citation type="submission" date="2011-11" db="EMBL/GenBank/DDBJ databases">
        <title>The Noncontiguous Finished genome of Desulfosporosinus youngiae DSM 17734.</title>
        <authorList>
            <consortium name="US DOE Joint Genome Institute (JGI-PGF)"/>
            <person name="Lucas S."/>
            <person name="Han J."/>
            <person name="Lapidus A."/>
            <person name="Cheng J.-F."/>
            <person name="Goodwin L."/>
            <person name="Pitluck S."/>
            <person name="Peters L."/>
            <person name="Ovchinnikova G."/>
            <person name="Lu M."/>
            <person name="Land M.L."/>
            <person name="Hauser L."/>
            <person name="Pester M."/>
            <person name="Spring S."/>
            <person name="Ollivier B."/>
            <person name="Rattei T."/>
            <person name="Klenk H.-P."/>
            <person name="Wagner M."/>
            <person name="Loy A."/>
            <person name="Woyke T.J."/>
        </authorList>
    </citation>
    <scope>NUCLEOTIDE SEQUENCE [LARGE SCALE GENOMIC DNA]</scope>
    <source>
        <strain evidence="2 3">DSM 17734</strain>
    </source>
</reference>
<evidence type="ECO:0008006" key="4">
    <source>
        <dbReference type="Google" id="ProtNLM"/>
    </source>
</evidence>
<evidence type="ECO:0000313" key="3">
    <source>
        <dbReference type="Proteomes" id="UP000005104"/>
    </source>
</evidence>
<organism evidence="2 3">
    <name type="scientific">Desulfosporosinus youngiae DSM 17734</name>
    <dbReference type="NCBI Taxonomy" id="768710"/>
    <lineage>
        <taxon>Bacteria</taxon>
        <taxon>Bacillati</taxon>
        <taxon>Bacillota</taxon>
        <taxon>Clostridia</taxon>
        <taxon>Eubacteriales</taxon>
        <taxon>Desulfitobacteriaceae</taxon>
        <taxon>Desulfosporosinus</taxon>
    </lineage>
</organism>